<feature type="domain" description="RNA polymerase sigma factor 70 region 4 type 2" evidence="6">
    <location>
        <begin position="116"/>
        <end position="167"/>
    </location>
</feature>
<dbReference type="GO" id="GO:0006352">
    <property type="term" value="P:DNA-templated transcription initiation"/>
    <property type="evidence" value="ECO:0007669"/>
    <property type="project" value="InterPro"/>
</dbReference>
<dbReference type="OrthoDB" id="9803470at2"/>
<proteinExistence type="inferred from homology"/>
<dbReference type="InterPro" id="IPR013325">
    <property type="entry name" value="RNA_pol_sigma_r2"/>
</dbReference>
<evidence type="ECO:0000256" key="4">
    <source>
        <dbReference type="ARBA" id="ARBA00023163"/>
    </source>
</evidence>
<dbReference type="SUPFAM" id="SSF88946">
    <property type="entry name" value="Sigma2 domain of RNA polymerase sigma factors"/>
    <property type="match status" value="1"/>
</dbReference>
<dbReference type="NCBIfam" id="TIGR02937">
    <property type="entry name" value="sigma70-ECF"/>
    <property type="match status" value="1"/>
</dbReference>
<keyword evidence="3" id="KW-0731">Sigma factor</keyword>
<dbReference type="InterPro" id="IPR013249">
    <property type="entry name" value="RNA_pol_sigma70_r4_t2"/>
</dbReference>
<evidence type="ECO:0000256" key="3">
    <source>
        <dbReference type="ARBA" id="ARBA00023082"/>
    </source>
</evidence>
<dbReference type="Proteomes" id="UP000198281">
    <property type="component" value="Unassembled WGS sequence"/>
</dbReference>
<dbReference type="Gene3D" id="1.10.1740.10">
    <property type="match status" value="1"/>
</dbReference>
<protein>
    <submittedName>
        <fullName evidence="7">RNA polymerase sigma-70 factor, ECF subfamily</fullName>
    </submittedName>
</protein>
<comment type="similarity">
    <text evidence="1">Belongs to the sigma-70 factor family. ECF subfamily.</text>
</comment>
<evidence type="ECO:0000256" key="2">
    <source>
        <dbReference type="ARBA" id="ARBA00023015"/>
    </source>
</evidence>
<evidence type="ECO:0000313" key="7">
    <source>
        <dbReference type="EMBL" id="SNS87835.1"/>
    </source>
</evidence>
<dbReference type="GO" id="GO:0016987">
    <property type="term" value="F:sigma factor activity"/>
    <property type="evidence" value="ECO:0007669"/>
    <property type="project" value="UniProtKB-KW"/>
</dbReference>
<evidence type="ECO:0000259" key="5">
    <source>
        <dbReference type="Pfam" id="PF04542"/>
    </source>
</evidence>
<evidence type="ECO:0000259" key="6">
    <source>
        <dbReference type="Pfam" id="PF08281"/>
    </source>
</evidence>
<organism evidence="7 8">
    <name type="scientific">Edaphosphingomonas laterariae</name>
    <dbReference type="NCBI Taxonomy" id="861865"/>
    <lineage>
        <taxon>Bacteria</taxon>
        <taxon>Pseudomonadati</taxon>
        <taxon>Pseudomonadota</taxon>
        <taxon>Alphaproteobacteria</taxon>
        <taxon>Sphingomonadales</taxon>
        <taxon>Rhizorhabdaceae</taxon>
        <taxon>Edaphosphingomonas</taxon>
    </lineage>
</organism>
<dbReference type="Gene3D" id="1.10.10.10">
    <property type="entry name" value="Winged helix-like DNA-binding domain superfamily/Winged helix DNA-binding domain"/>
    <property type="match status" value="1"/>
</dbReference>
<dbReference type="PANTHER" id="PTHR43133:SF25">
    <property type="entry name" value="RNA POLYMERASE SIGMA FACTOR RFAY-RELATED"/>
    <property type="match status" value="1"/>
</dbReference>
<dbReference type="Pfam" id="PF04542">
    <property type="entry name" value="Sigma70_r2"/>
    <property type="match status" value="1"/>
</dbReference>
<dbReference type="InterPro" id="IPR039425">
    <property type="entry name" value="RNA_pol_sigma-70-like"/>
</dbReference>
<dbReference type="PANTHER" id="PTHR43133">
    <property type="entry name" value="RNA POLYMERASE ECF-TYPE SIGMA FACTO"/>
    <property type="match status" value="1"/>
</dbReference>
<feature type="domain" description="RNA polymerase sigma-70 region 2" evidence="5">
    <location>
        <begin position="25"/>
        <end position="88"/>
    </location>
</feature>
<gene>
    <name evidence="7" type="ORF">SAMN06295912_12112</name>
</gene>
<dbReference type="Pfam" id="PF08281">
    <property type="entry name" value="Sigma70_r4_2"/>
    <property type="match status" value="1"/>
</dbReference>
<reference evidence="8" key="1">
    <citation type="submission" date="2017-06" db="EMBL/GenBank/DDBJ databases">
        <authorList>
            <person name="Varghese N."/>
            <person name="Submissions S."/>
        </authorList>
    </citation>
    <scope>NUCLEOTIDE SEQUENCE [LARGE SCALE GENOMIC DNA]</scope>
    <source>
        <strain evidence="8">LNB2</strain>
    </source>
</reference>
<accession>A0A239I2L4</accession>
<keyword evidence="8" id="KW-1185">Reference proteome</keyword>
<dbReference type="EMBL" id="FZOS01000021">
    <property type="protein sequence ID" value="SNS87835.1"/>
    <property type="molecule type" value="Genomic_DNA"/>
</dbReference>
<dbReference type="GO" id="GO:0003677">
    <property type="term" value="F:DNA binding"/>
    <property type="evidence" value="ECO:0007669"/>
    <property type="project" value="InterPro"/>
</dbReference>
<dbReference type="InterPro" id="IPR014284">
    <property type="entry name" value="RNA_pol_sigma-70_dom"/>
</dbReference>
<dbReference type="InterPro" id="IPR007627">
    <property type="entry name" value="RNA_pol_sigma70_r2"/>
</dbReference>
<sequence>MNQQVATSAEASNPSDEEFRTMLGAMLPQLRAFARGLCRDGDFADDLVQETMLKAWAARKSFIVNTNFRAWTCAILRNHYLSTMRRKRFVGEWNDATAERVLVAPAAQEKVVEVNDLMRALQELPVDQREALVLVAAGGLSYEEAAEIAAVAIGTIKSRVSRARTALERLLSSGRLATARGTISGQSASVINIMEYLEKLQGRRASPTADSREARARAAA</sequence>
<name>A0A239I2L4_9SPHN</name>
<dbReference type="RefSeq" id="WP_089220571.1">
    <property type="nucleotide sequence ID" value="NZ_FZOS01000021.1"/>
</dbReference>
<keyword evidence="4" id="KW-0804">Transcription</keyword>
<dbReference type="SUPFAM" id="SSF88659">
    <property type="entry name" value="Sigma3 and sigma4 domains of RNA polymerase sigma factors"/>
    <property type="match status" value="1"/>
</dbReference>
<dbReference type="InterPro" id="IPR036388">
    <property type="entry name" value="WH-like_DNA-bd_sf"/>
</dbReference>
<evidence type="ECO:0000313" key="8">
    <source>
        <dbReference type="Proteomes" id="UP000198281"/>
    </source>
</evidence>
<keyword evidence="2" id="KW-0805">Transcription regulation</keyword>
<dbReference type="AlphaFoldDB" id="A0A239I2L4"/>
<dbReference type="InterPro" id="IPR013324">
    <property type="entry name" value="RNA_pol_sigma_r3/r4-like"/>
</dbReference>
<evidence type="ECO:0000256" key="1">
    <source>
        <dbReference type="ARBA" id="ARBA00010641"/>
    </source>
</evidence>